<dbReference type="Proteomes" id="UP001143910">
    <property type="component" value="Unassembled WGS sequence"/>
</dbReference>
<gene>
    <name evidence="1" type="ORF">NQ176_g6380</name>
</gene>
<accession>A0ACC1N5D2</accession>
<protein>
    <submittedName>
        <fullName evidence="1">Uncharacterized protein</fullName>
    </submittedName>
</protein>
<keyword evidence="2" id="KW-1185">Reference proteome</keyword>
<evidence type="ECO:0000313" key="2">
    <source>
        <dbReference type="Proteomes" id="UP001143910"/>
    </source>
</evidence>
<organism evidence="1 2">
    <name type="scientific">Zarea fungicola</name>
    <dbReference type="NCBI Taxonomy" id="93591"/>
    <lineage>
        <taxon>Eukaryota</taxon>
        <taxon>Fungi</taxon>
        <taxon>Dikarya</taxon>
        <taxon>Ascomycota</taxon>
        <taxon>Pezizomycotina</taxon>
        <taxon>Sordariomycetes</taxon>
        <taxon>Hypocreomycetidae</taxon>
        <taxon>Hypocreales</taxon>
        <taxon>Cordycipitaceae</taxon>
        <taxon>Zarea</taxon>
    </lineage>
</organism>
<dbReference type="EMBL" id="JANJQO010000912">
    <property type="protein sequence ID" value="KAJ2973836.1"/>
    <property type="molecule type" value="Genomic_DNA"/>
</dbReference>
<reference evidence="1" key="1">
    <citation type="submission" date="2022-08" db="EMBL/GenBank/DDBJ databases">
        <title>Genome Sequence of Lecanicillium fungicola.</title>
        <authorList>
            <person name="Buettner E."/>
        </authorList>
    </citation>
    <scope>NUCLEOTIDE SEQUENCE</scope>
    <source>
        <strain evidence="1">Babe33</strain>
    </source>
</reference>
<proteinExistence type="predicted"/>
<name>A0ACC1N5D2_9HYPO</name>
<comment type="caution">
    <text evidence="1">The sequence shown here is derived from an EMBL/GenBank/DDBJ whole genome shotgun (WGS) entry which is preliminary data.</text>
</comment>
<sequence length="413" mass="45544">MSPPSAEIPLDMPSISVDAIPSGWPPALPMPRFDELDRSAQVASLQQYQSNWQTPTMPNQLYRSIEHPPNLSSGVPTRLQNYALSSGVGLDASLGANTGQHAPLTQIRIPAVEIIPNALTDTAMSDPATSFRSSFDYGGVPIAQKPCLSQTSPADDHVGSTNQACQGLRHASPNDNYAAWRASGIDGTACNYGSDQAFSTASMIQSQNTLGPSSHMDCRTPRPPRPLDQTAPEEWPAATCANGLPPPLAARCPKDLRLVFHLHWEYRHRDEDIKWKIIQVECEQALSKKYTVETLKRKLTQCTRFYVRWSRTDVEILHRAWAGVQEQRFKLVLDEFYRLGGSRNMLLTPADLRTKVAQDRRFQKRRYSPALAPMMSNDGCSGRSESSGSPPKSADSSSSQETESPHAIDTESP</sequence>
<evidence type="ECO:0000313" key="1">
    <source>
        <dbReference type="EMBL" id="KAJ2973836.1"/>
    </source>
</evidence>